<protein>
    <recommendedName>
        <fullName evidence="2">Glycosyltransferase RgtA/B/C/D-like domain-containing protein</fullName>
    </recommendedName>
</protein>
<evidence type="ECO:0000256" key="1">
    <source>
        <dbReference type="SAM" id="Phobius"/>
    </source>
</evidence>
<comment type="caution">
    <text evidence="3">The sequence shown here is derived from an EMBL/GenBank/DDBJ whole genome shotgun (WGS) entry which is preliminary data.</text>
</comment>
<feature type="transmembrane region" description="Helical" evidence="1">
    <location>
        <begin position="467"/>
        <end position="488"/>
    </location>
</feature>
<feature type="transmembrane region" description="Helical" evidence="1">
    <location>
        <begin position="154"/>
        <end position="172"/>
    </location>
</feature>
<sequence>MQTHTFQQRVDQILAGSAALLAIAIVILNSSQLPDSFHQKMFLGRPLILLLTLTIFLTLIVVSRWMTNLNVRQRRWILGTIISASLLIQLWSAFTIFGDNIYDGMDIRIQAINMLHGSRTWIAYFHNLAENNVPVTILQFIIFKIAHLFHINQWVFINLVMFAWADLGFLALYKVVKHYASSTIATLTLLISAGYFPFYAFALFYYTDGLAYVFPLLAIWLSIRLLQAKTPRSISLNAISLGILLAAGFWIKGNNIVTVIAIIWILMTAKRPLRTKITLSLTILICAGLAYSTTPTLKQHFGYTQPSTKKMPVLTWTMMGLNSATKGATNQQDTHLIQAQPTYTKKQKLVNTIIRQRLTKMGPVGLAKQFIFKTNLMWGYGPLDATDLFQQVQHYDAWYSYLFGSQKRLLNTWLAALYSVMWLGFVVECWRLITQRKPFTLFTRFSLLMFLGIYTFHIFFWEVEARYSLIVLPLIIGLAAAGLTDIATEPVITLTPKRQSQLRWTVLGVLTICAFLGLKTSWSFTRPAALNQPVVQQEKGYGTLVIHPGQTVTQVINLPASANALRIQSTNQIINKPASLKILFKSHTGLQRLTWSAKDHAWQKLHHFSSGKQTLVINNPTGSTRKLTVLKSGQYRSLPQVRSLKPATQQVSLQFSFVKIINRPIIHKVTLLLLVASLYAWSILICLRYRFPDYIL</sequence>
<feature type="transmembrane region" description="Helical" evidence="1">
    <location>
        <begin position="500"/>
        <end position="518"/>
    </location>
</feature>
<keyword evidence="1" id="KW-1133">Transmembrane helix</keyword>
<name>A0ABQ5JSI4_9LACO</name>
<feature type="transmembrane region" description="Helical" evidence="1">
    <location>
        <begin position="238"/>
        <end position="267"/>
    </location>
</feature>
<keyword evidence="1" id="KW-0812">Transmembrane</keyword>
<dbReference type="EMBL" id="BQXO01000003">
    <property type="protein sequence ID" value="GKT06131.1"/>
    <property type="molecule type" value="Genomic_DNA"/>
</dbReference>
<feature type="transmembrane region" description="Helical" evidence="1">
    <location>
        <begin position="669"/>
        <end position="691"/>
    </location>
</feature>
<gene>
    <name evidence="3" type="ORF">JCM31185_14190</name>
</gene>
<feature type="transmembrane region" description="Helical" evidence="1">
    <location>
        <begin position="210"/>
        <end position="226"/>
    </location>
</feature>
<evidence type="ECO:0000259" key="2">
    <source>
        <dbReference type="Pfam" id="PF13231"/>
    </source>
</evidence>
<organism evidence="3 4">
    <name type="scientific">Furfurilactobacillus curtus</name>
    <dbReference type="NCBI Taxonomy" id="1746200"/>
    <lineage>
        <taxon>Bacteria</taxon>
        <taxon>Bacillati</taxon>
        <taxon>Bacillota</taxon>
        <taxon>Bacilli</taxon>
        <taxon>Lactobacillales</taxon>
        <taxon>Lactobacillaceae</taxon>
        <taxon>Furfurilactobacillus</taxon>
    </lineage>
</organism>
<feature type="transmembrane region" description="Helical" evidence="1">
    <location>
        <begin position="42"/>
        <end position="64"/>
    </location>
</feature>
<feature type="transmembrane region" description="Helical" evidence="1">
    <location>
        <begin position="413"/>
        <end position="433"/>
    </location>
</feature>
<feature type="transmembrane region" description="Helical" evidence="1">
    <location>
        <begin position="76"/>
        <end position="97"/>
    </location>
</feature>
<proteinExistence type="predicted"/>
<dbReference type="Pfam" id="PF13231">
    <property type="entry name" value="PMT_2"/>
    <property type="match status" value="1"/>
</dbReference>
<dbReference type="Proteomes" id="UP001628078">
    <property type="component" value="Unassembled WGS sequence"/>
</dbReference>
<evidence type="ECO:0000313" key="4">
    <source>
        <dbReference type="Proteomes" id="UP001628078"/>
    </source>
</evidence>
<keyword evidence="4" id="KW-1185">Reference proteome</keyword>
<accession>A0ABQ5JSI4</accession>
<feature type="transmembrane region" description="Helical" evidence="1">
    <location>
        <begin position="12"/>
        <end position="30"/>
    </location>
</feature>
<evidence type="ECO:0000313" key="3">
    <source>
        <dbReference type="EMBL" id="GKT06131.1"/>
    </source>
</evidence>
<dbReference type="InterPro" id="IPR038731">
    <property type="entry name" value="RgtA/B/C-like"/>
</dbReference>
<keyword evidence="1" id="KW-0472">Membrane</keyword>
<feature type="transmembrane region" description="Helical" evidence="1">
    <location>
        <begin position="439"/>
        <end position="460"/>
    </location>
</feature>
<feature type="domain" description="Glycosyltransferase RgtA/B/C/D-like" evidence="2">
    <location>
        <begin position="139"/>
        <end position="286"/>
    </location>
</feature>
<reference evidence="3 4" key="1">
    <citation type="submission" date="2022-03" db="EMBL/GenBank/DDBJ databases">
        <title>Draft genome sequence of Furfurilactobacillus curtus JCM 31185.</title>
        <authorList>
            <person name="Suzuki S."/>
            <person name="Endo A."/>
            <person name="Kajikawa A."/>
        </authorList>
    </citation>
    <scope>NUCLEOTIDE SEQUENCE [LARGE SCALE GENOMIC DNA]</scope>
    <source>
        <strain evidence="3 4">JCM 31185</strain>
    </source>
</reference>
<feature type="transmembrane region" description="Helical" evidence="1">
    <location>
        <begin position="184"/>
        <end position="204"/>
    </location>
</feature>
<dbReference type="RefSeq" id="WP_407884008.1">
    <property type="nucleotide sequence ID" value="NZ_BQXO01000003.1"/>
</dbReference>